<dbReference type="EMBL" id="VSSQ01047375">
    <property type="protein sequence ID" value="MPN01355.1"/>
    <property type="molecule type" value="Genomic_DNA"/>
</dbReference>
<accession>A0A645EH59</accession>
<dbReference type="AlphaFoldDB" id="A0A645EH59"/>
<name>A0A645EH59_9ZZZZ</name>
<proteinExistence type="predicted"/>
<gene>
    <name evidence="1" type="ORF">SDC9_148564</name>
</gene>
<reference evidence="1" key="1">
    <citation type="submission" date="2019-08" db="EMBL/GenBank/DDBJ databases">
        <authorList>
            <person name="Kucharzyk K."/>
            <person name="Murdoch R.W."/>
            <person name="Higgins S."/>
            <person name="Loffler F."/>
        </authorList>
    </citation>
    <scope>NUCLEOTIDE SEQUENCE</scope>
</reference>
<comment type="caution">
    <text evidence="1">The sequence shown here is derived from an EMBL/GenBank/DDBJ whole genome shotgun (WGS) entry which is preliminary data.</text>
</comment>
<protein>
    <submittedName>
        <fullName evidence="1">Uncharacterized protein</fullName>
    </submittedName>
</protein>
<sequence length="310" mass="34772">MCLCSDCLKKITAHEKEVEEQLRLLSGYLTDDLIRIAQCTLQRDQSGIAYFAIKGLEKYGYHKQTDILITKEQQQITDLLSHSKEASIIITPSMMKDFGLVDHLLYPSVDDIFQAKIITEFVDSSYLTNRPSDKDIIDALSTNSGALPEKSKSALVSGSLFHEVPIVGDATIESIINLRKNNEDSFTIYRDSINHFLKDTKNFNQKMIAELQRDVIAPEIHKMEQTIKLNKKALIKNSSRNIALATTGITVGVFSGIFPLDYAALLGVIGGLPFIGKCITDLIDAFSDEVIKSNNFYFLWKLGRNLERLS</sequence>
<evidence type="ECO:0000313" key="1">
    <source>
        <dbReference type="EMBL" id="MPN01355.1"/>
    </source>
</evidence>
<organism evidence="1">
    <name type="scientific">bioreactor metagenome</name>
    <dbReference type="NCBI Taxonomy" id="1076179"/>
    <lineage>
        <taxon>unclassified sequences</taxon>
        <taxon>metagenomes</taxon>
        <taxon>ecological metagenomes</taxon>
    </lineage>
</organism>